<evidence type="ECO:0000313" key="4">
    <source>
        <dbReference type="Proteomes" id="UP000199574"/>
    </source>
</evidence>
<accession>A0A1H4L7I5</accession>
<evidence type="ECO:0000313" key="2">
    <source>
        <dbReference type="EMBL" id="SEB66709.1"/>
    </source>
</evidence>
<reference evidence="2 3" key="2">
    <citation type="submission" date="2016-10" db="EMBL/GenBank/DDBJ databases">
        <authorList>
            <person name="de Groot N.N."/>
        </authorList>
    </citation>
    <scope>NUCLEOTIDE SEQUENCE [LARGE SCALE GENOMIC DNA]</scope>
    <source>
        <strain evidence="2 3">MAR_2009_71</strain>
    </source>
</reference>
<dbReference type="RefSeq" id="WP_074670921.1">
    <property type="nucleotide sequence ID" value="NZ_FNTB01000001.1"/>
</dbReference>
<gene>
    <name evidence="2" type="ORF">SAMN05192540_1215</name>
    <name evidence="1" type="ORF">SAMN05192545_3340</name>
</gene>
<organism evidence="2 3">
    <name type="scientific">Maribacter dokdonensis</name>
    <dbReference type="NCBI Taxonomy" id="320912"/>
    <lineage>
        <taxon>Bacteria</taxon>
        <taxon>Pseudomonadati</taxon>
        <taxon>Bacteroidota</taxon>
        <taxon>Flavobacteriia</taxon>
        <taxon>Flavobacteriales</taxon>
        <taxon>Flavobacteriaceae</taxon>
        <taxon>Maribacter</taxon>
    </lineage>
</organism>
<dbReference type="EMBL" id="FNTB01000001">
    <property type="protein sequence ID" value="SEB66709.1"/>
    <property type="molecule type" value="Genomic_DNA"/>
</dbReference>
<dbReference type="OrthoDB" id="1151238at2"/>
<dbReference type="GeneID" id="90593343"/>
<evidence type="ECO:0000313" key="1">
    <source>
        <dbReference type="EMBL" id="SDT30758.1"/>
    </source>
</evidence>
<protein>
    <submittedName>
        <fullName evidence="2">Uncharacterized protein</fullName>
    </submittedName>
</protein>
<dbReference type="Proteomes" id="UP000183038">
    <property type="component" value="Unassembled WGS sequence"/>
</dbReference>
<name>A0A1H4L7I5_9FLAO</name>
<reference evidence="1 4" key="1">
    <citation type="submission" date="2016-10" db="EMBL/GenBank/DDBJ databases">
        <authorList>
            <person name="Varghese N."/>
            <person name="Submissions S."/>
        </authorList>
    </citation>
    <scope>NUCLEOTIDE SEQUENCE [LARGE SCALE GENOMIC DNA]</scope>
    <source>
        <strain evidence="1 4">MAR_2009_60</strain>
    </source>
</reference>
<proteinExistence type="predicted"/>
<dbReference type="EMBL" id="LT629754">
    <property type="protein sequence ID" value="SDT30758.1"/>
    <property type="molecule type" value="Genomic_DNA"/>
</dbReference>
<dbReference type="Proteomes" id="UP000199574">
    <property type="component" value="Chromosome I"/>
</dbReference>
<keyword evidence="4" id="KW-1185">Reference proteome</keyword>
<dbReference type="AlphaFoldDB" id="A0A1H4L7I5"/>
<evidence type="ECO:0000313" key="3">
    <source>
        <dbReference type="Proteomes" id="UP000183038"/>
    </source>
</evidence>
<sequence>MNRIVFGLVLFFSVSVSAQKIGVKKGAILVDKVAIPIKMETEHRATKTMGDYDILYSFTNSNSSELFLQVNSVGRMLVPNGAKESWLEISNADFSKTNAIDIDPDYGTGKKKIISFLIEKLQFFDLSGNVNTEKISTFLDTKTESTAKEKVNKVKNQDKELDAKVAAINPFVQKDLSITKGGRMGTDVIGKVVSPDEYSGTRSTPIKVYDVDGNLIATATTDIQSPVKVSLQDGSSFEYKAKRQLSKVTKQEFLTELIGELIKKGNSPW</sequence>